<evidence type="ECO:0008006" key="4">
    <source>
        <dbReference type="Google" id="ProtNLM"/>
    </source>
</evidence>
<organism evidence="2 3">
    <name type="scientific">Jeongeupia chitinilytica</name>
    <dbReference type="NCBI Taxonomy" id="1041641"/>
    <lineage>
        <taxon>Bacteria</taxon>
        <taxon>Pseudomonadati</taxon>
        <taxon>Pseudomonadota</taxon>
        <taxon>Betaproteobacteria</taxon>
        <taxon>Neisseriales</taxon>
        <taxon>Chitinibacteraceae</taxon>
        <taxon>Jeongeupia</taxon>
    </lineage>
</organism>
<dbReference type="Pfam" id="PF07254">
    <property type="entry name" value="Cpta_toxin"/>
    <property type="match status" value="1"/>
</dbReference>
<name>A0ABQ3GWK6_9NEIS</name>
<proteinExistence type="predicted"/>
<gene>
    <name evidence="2" type="ORF">GCM10007350_08700</name>
</gene>
<comment type="caution">
    <text evidence="2">The sequence shown here is derived from an EMBL/GenBank/DDBJ whole genome shotgun (WGS) entry which is preliminary data.</text>
</comment>
<keyword evidence="3" id="KW-1185">Reference proteome</keyword>
<dbReference type="InterPro" id="IPR009883">
    <property type="entry name" value="YgfX"/>
</dbReference>
<evidence type="ECO:0000313" key="3">
    <source>
        <dbReference type="Proteomes" id="UP000604737"/>
    </source>
</evidence>
<protein>
    <recommendedName>
        <fullName evidence="4">Toxin CptA</fullName>
    </recommendedName>
</protein>
<dbReference type="EMBL" id="BMYO01000002">
    <property type="protein sequence ID" value="GHD58594.1"/>
    <property type="molecule type" value="Genomic_DNA"/>
</dbReference>
<keyword evidence="1" id="KW-0472">Membrane</keyword>
<accession>A0ABQ3GWK6</accession>
<evidence type="ECO:0000313" key="2">
    <source>
        <dbReference type="EMBL" id="GHD58594.1"/>
    </source>
</evidence>
<reference evidence="3" key="1">
    <citation type="journal article" date="2019" name="Int. J. Syst. Evol. Microbiol.">
        <title>The Global Catalogue of Microorganisms (GCM) 10K type strain sequencing project: providing services to taxonomists for standard genome sequencing and annotation.</title>
        <authorList>
            <consortium name="The Broad Institute Genomics Platform"/>
            <consortium name="The Broad Institute Genome Sequencing Center for Infectious Disease"/>
            <person name="Wu L."/>
            <person name="Ma J."/>
        </authorList>
    </citation>
    <scope>NUCLEOTIDE SEQUENCE [LARGE SCALE GENOMIC DNA]</scope>
    <source>
        <strain evidence="3">KCTC 23701</strain>
    </source>
</reference>
<dbReference type="Proteomes" id="UP000604737">
    <property type="component" value="Unassembled WGS sequence"/>
</dbReference>
<feature type="transmembrane region" description="Helical" evidence="1">
    <location>
        <begin position="12"/>
        <end position="39"/>
    </location>
</feature>
<keyword evidence="1" id="KW-0812">Transmembrane</keyword>
<evidence type="ECO:0000256" key="1">
    <source>
        <dbReference type="SAM" id="Phobius"/>
    </source>
</evidence>
<sequence length="138" mass="15210">MPLQLRPSRQARLVHAAAFVAAAAAALASSWAVVGLLWLAAGWVLTRRRVQPAAIAACDDGTLVLHWQDGRISPATLGPASRVGIWLVSLQFIGGRGRIALVLWPDSADIEALRQWRVWLRWERPAILRRLQQAADPR</sequence>
<keyword evidence="1" id="KW-1133">Transmembrane helix</keyword>